<proteinExistence type="predicted"/>
<keyword evidence="2" id="KW-1185">Reference proteome</keyword>
<organism evidence="1 2">
    <name type="scientific">Avena sativa</name>
    <name type="common">Oat</name>
    <dbReference type="NCBI Taxonomy" id="4498"/>
    <lineage>
        <taxon>Eukaryota</taxon>
        <taxon>Viridiplantae</taxon>
        <taxon>Streptophyta</taxon>
        <taxon>Embryophyta</taxon>
        <taxon>Tracheophyta</taxon>
        <taxon>Spermatophyta</taxon>
        <taxon>Magnoliopsida</taxon>
        <taxon>Liliopsida</taxon>
        <taxon>Poales</taxon>
        <taxon>Poaceae</taxon>
        <taxon>BOP clade</taxon>
        <taxon>Pooideae</taxon>
        <taxon>Poodae</taxon>
        <taxon>Poeae</taxon>
        <taxon>Poeae Chloroplast Group 1 (Aveneae type)</taxon>
        <taxon>Aveninae</taxon>
        <taxon>Avena</taxon>
    </lineage>
</organism>
<dbReference type="Proteomes" id="UP001732700">
    <property type="component" value="Chromosome 5A"/>
</dbReference>
<name>A0ACD5XU77_AVESA</name>
<protein>
    <submittedName>
        <fullName evidence="1">Uncharacterized protein</fullName>
    </submittedName>
</protein>
<evidence type="ECO:0000313" key="1">
    <source>
        <dbReference type="EnsemblPlants" id="AVESA.00010b.r2.5AG0855470.1.CDS"/>
    </source>
</evidence>
<sequence>MEMEAAAAAAMVDLNTLSRRELQALCKLNGVRANMTNVAMVEALQSLPSVDGIDQIGTTLCLPTPGKSAMKSVLRTAAASESDQQQLGSPLPRGRRVSVKSPEAIRMDAEGEEDDTKRDLVREIVRTPGVALRSTSRRPRATPAPLPTPAAGTLRRSKRSTVRKATAPVEVDVSTTKRSTRKTTIPKVIDFGQEEEEVQQVDPKGVTSDENPGVASDEKCHDPEEEDATKIPEEGNSKSNEAEQGEEGAAIGEEEKLLNAENSAPLSAMEDSPILGVLSKVAPAPLVEGSPILGVLSKVASAPAMKNVENSSTEDHEVFGNLSPVLEMADEAKNASEDKEVVAVEVPEEAVKEDVFNSTVEGLQAAAAPNKLVPAAMTEKEVAVDESAEEYDLVGDSSVEAGVSKEGSEVDGLDEKEEDMLKADQTVEEESDGAIESAAAPNNMVSVAVTEKEVSADEQEDMLKADQAVDEESDDTIESAAAPNNMVSAAVTEKEVSADDLLQADLTDDESGEDYDLTGESSEEADLSEESREMDDLDEEEDDMLKADQSVDEVSGSIDVNFDSDEEEDQLKMLETGEGTKEFEESDSLTGAEDDFSGDLSSEFDDLGNFSDAETASESSPKALEGINAAAAAASSAAKTVESVITEEIEVSSKGDVISQHAETIVGSLDKVTITKEKKEECAKEKQQLKVGTEMSLRKLKSAYKESLIAAKEGKKLTITSEEGSRMALVELDNNAEC</sequence>
<reference evidence="1" key="1">
    <citation type="submission" date="2021-05" db="EMBL/GenBank/DDBJ databases">
        <authorList>
            <person name="Scholz U."/>
            <person name="Mascher M."/>
            <person name="Fiebig A."/>
        </authorList>
    </citation>
    <scope>NUCLEOTIDE SEQUENCE [LARGE SCALE GENOMIC DNA]</scope>
</reference>
<reference evidence="1" key="2">
    <citation type="submission" date="2025-09" db="UniProtKB">
        <authorList>
            <consortium name="EnsemblPlants"/>
        </authorList>
    </citation>
    <scope>IDENTIFICATION</scope>
</reference>
<accession>A0ACD5XU77</accession>
<dbReference type="EnsemblPlants" id="AVESA.00010b.r2.5AG0855470.1">
    <property type="protein sequence ID" value="AVESA.00010b.r2.5AG0855470.1.CDS"/>
    <property type="gene ID" value="AVESA.00010b.r2.5AG0855470"/>
</dbReference>
<evidence type="ECO:0000313" key="2">
    <source>
        <dbReference type="Proteomes" id="UP001732700"/>
    </source>
</evidence>